<dbReference type="GO" id="GO:0016491">
    <property type="term" value="F:oxidoreductase activity"/>
    <property type="evidence" value="ECO:0007669"/>
    <property type="project" value="InterPro"/>
</dbReference>
<feature type="disulfide bond" evidence="2">
    <location>
        <begin position="526"/>
        <end position="560"/>
    </location>
</feature>
<evidence type="ECO:0000313" key="5">
    <source>
        <dbReference type="EMBL" id="VDL83027.1"/>
    </source>
</evidence>
<dbReference type="Pfam" id="PF01549">
    <property type="entry name" value="ShK"/>
    <property type="match status" value="4"/>
</dbReference>
<dbReference type="Gene3D" id="1.10.1280.10">
    <property type="entry name" value="Di-copper center containing domain from catechol oxidase"/>
    <property type="match status" value="2"/>
</dbReference>
<dbReference type="InterPro" id="IPR002227">
    <property type="entry name" value="Tyrosinase_Cu-bd"/>
</dbReference>
<proteinExistence type="predicted"/>
<keyword evidence="6" id="KW-1185">Reference proteome</keyword>
<feature type="domain" description="ShKT" evidence="4">
    <location>
        <begin position="526"/>
        <end position="560"/>
    </location>
</feature>
<dbReference type="GO" id="GO:0046872">
    <property type="term" value="F:metal ion binding"/>
    <property type="evidence" value="ECO:0007669"/>
    <property type="project" value="UniProtKB-KW"/>
</dbReference>
<dbReference type="SMART" id="SM00254">
    <property type="entry name" value="ShKT"/>
    <property type="match status" value="4"/>
</dbReference>
<dbReference type="PROSITE" id="PS51670">
    <property type="entry name" value="SHKT"/>
    <property type="match status" value="4"/>
</dbReference>
<feature type="disulfide bond" evidence="2">
    <location>
        <begin position="423"/>
        <end position="457"/>
    </location>
</feature>
<comment type="caution">
    <text evidence="2">Lacks conserved residue(s) required for the propagation of feature annotation.</text>
</comment>
<name>A0A0N4YPX6_NIPBR</name>
<feature type="disulfide bond" evidence="2">
    <location>
        <begin position="467"/>
        <end position="501"/>
    </location>
</feature>
<dbReference type="PANTHER" id="PTHR11474">
    <property type="entry name" value="TYROSINASE FAMILY MEMBER"/>
    <property type="match status" value="1"/>
</dbReference>
<dbReference type="Gene3D" id="1.10.10.1940">
    <property type="match status" value="1"/>
</dbReference>
<accession>A0A0N4YPX6</accession>
<dbReference type="InterPro" id="IPR008922">
    <property type="entry name" value="Di-copper_centre_dom_sf"/>
</dbReference>
<dbReference type="WBParaSite" id="NBR_0001929701-mRNA-1">
    <property type="protein sequence ID" value="NBR_0001929701-mRNA-1"/>
    <property type="gene ID" value="NBR_0001929701"/>
</dbReference>
<dbReference type="Pfam" id="PF00264">
    <property type="entry name" value="Tyrosinase"/>
    <property type="match status" value="1"/>
</dbReference>
<feature type="domain" description="ShKT" evidence="4">
    <location>
        <begin position="423"/>
        <end position="457"/>
    </location>
</feature>
<evidence type="ECO:0000313" key="6">
    <source>
        <dbReference type="Proteomes" id="UP000271162"/>
    </source>
</evidence>
<keyword evidence="2" id="KW-1015">Disulfide bond</keyword>
<reference evidence="7" key="1">
    <citation type="submission" date="2017-02" db="UniProtKB">
        <authorList>
            <consortium name="WormBaseParasite"/>
        </authorList>
    </citation>
    <scope>IDENTIFICATION</scope>
</reference>
<dbReference type="EMBL" id="UYSL01024057">
    <property type="protein sequence ID" value="VDL83027.1"/>
    <property type="molecule type" value="Genomic_DNA"/>
</dbReference>
<evidence type="ECO:0000313" key="7">
    <source>
        <dbReference type="WBParaSite" id="NBR_0001929701-mRNA-1"/>
    </source>
</evidence>
<dbReference type="AlphaFoldDB" id="A0A0N4YPX6"/>
<dbReference type="SUPFAM" id="SSF48056">
    <property type="entry name" value="Di-copper centre-containing domain"/>
    <property type="match status" value="1"/>
</dbReference>
<dbReference type="STRING" id="27835.A0A0N4YPX6"/>
<keyword evidence="1" id="KW-0479">Metal-binding</keyword>
<feature type="domain" description="ShKT" evidence="4">
    <location>
        <begin position="467"/>
        <end position="501"/>
    </location>
</feature>
<dbReference type="PANTHER" id="PTHR11474:SF21">
    <property type="entry name" value="SHKT DOMAIN-CONTAINING PROTEIN"/>
    <property type="match status" value="1"/>
</dbReference>
<protein>
    <submittedName>
        <fullName evidence="7">Putative tyrosinase-like protein tyr-3 (inferred by orthology to a C. elegans protein)</fullName>
    </submittedName>
</protein>
<evidence type="ECO:0000256" key="3">
    <source>
        <dbReference type="SAM" id="SignalP"/>
    </source>
</evidence>
<feature type="chain" id="PRO_5043125869" evidence="3">
    <location>
        <begin position="22"/>
        <end position="616"/>
    </location>
</feature>
<evidence type="ECO:0000259" key="4">
    <source>
        <dbReference type="PROSITE" id="PS51670"/>
    </source>
</evidence>
<dbReference type="Proteomes" id="UP000271162">
    <property type="component" value="Unassembled WGS sequence"/>
</dbReference>
<organism evidence="7">
    <name type="scientific">Nippostrongylus brasiliensis</name>
    <name type="common">Rat hookworm</name>
    <dbReference type="NCBI Taxonomy" id="27835"/>
    <lineage>
        <taxon>Eukaryota</taxon>
        <taxon>Metazoa</taxon>
        <taxon>Ecdysozoa</taxon>
        <taxon>Nematoda</taxon>
        <taxon>Chromadorea</taxon>
        <taxon>Rhabditida</taxon>
        <taxon>Rhabditina</taxon>
        <taxon>Rhabditomorpha</taxon>
        <taxon>Strongyloidea</taxon>
        <taxon>Heligmosomidae</taxon>
        <taxon>Nippostrongylus</taxon>
    </lineage>
</organism>
<reference evidence="5 6" key="2">
    <citation type="submission" date="2018-11" db="EMBL/GenBank/DDBJ databases">
        <authorList>
            <consortium name="Pathogen Informatics"/>
        </authorList>
    </citation>
    <scope>NUCLEOTIDE SEQUENCE [LARGE SCALE GENOMIC DNA]</scope>
</reference>
<feature type="domain" description="ShKT" evidence="4">
    <location>
        <begin position="569"/>
        <end position="602"/>
    </location>
</feature>
<evidence type="ECO:0000256" key="1">
    <source>
        <dbReference type="ARBA" id="ARBA00022723"/>
    </source>
</evidence>
<feature type="signal peptide" evidence="3">
    <location>
        <begin position="1"/>
        <end position="21"/>
    </location>
</feature>
<dbReference type="InterPro" id="IPR003582">
    <property type="entry name" value="ShKT_dom"/>
</dbReference>
<sequence length="616" mass="69071">MAEFLLLWMAVVFQTTVVIWSLDCSKAPSEAMRVRELVEIFLRMSRKLLSLPQKRESSGKVAEAHVWIEPRHLQKTPAPTSVKPPAIPGQPQLAADFAPIASNMYQCMDMACLCVFFRGTGGSSCTVQGRKLEKAVRKEYRQLSDDERNRLHAAFQGIKSRVEIALRQIDPEVSLPYWDSTLDQNMPDSRDSILWTNEFFGESTGGVVVGGPFREFRTLEGLPRIRRDIGAKGKLFSEDEIDFFLSQRDINQVLAFSAPKEGLPRIRRDIGAKGKLFSEDEIDFFLSQRDINQVLAFSAPKEGCPFQPSFNALEYTHGNVHIYVGGEMYDQATAGNDPTFYLHHAVTSDFNSLRYLYCDRSHGQPRCASKIKPGGNCAGLTNGEDACYNGQCVGGRCVAGSVQTTTPPPITPKKPVVVIQQTCYNEHECCSPWANMGECRRNYIYMSEWCKASCGVCKPNYDLQNECLDRHTSCSMWARSGECNKNPWWMSENCRSACGKCGLSRSVICSGGGGQAQGARCTSPMCYNENQCCPVWASQGQCQANPGFMLCQCRVSCQQCQPNYRYGICADYHNDCMKWARSGECNRNTWMPENCRRSCGTCVNMYVSINRYISIN</sequence>
<gene>
    <name evidence="5" type="ORF">NBR_LOCUS19298</name>
</gene>
<evidence type="ECO:0000256" key="2">
    <source>
        <dbReference type="PROSITE-ProRule" id="PRU01005"/>
    </source>
</evidence>
<dbReference type="InterPro" id="IPR050316">
    <property type="entry name" value="Tyrosinase/Hemocyanin"/>
</dbReference>
<keyword evidence="3" id="KW-0732">Signal</keyword>